<accession>A0A2S5GC28</accession>
<comment type="caution">
    <text evidence="1">The sequence shown here is derived from an EMBL/GenBank/DDBJ whole genome shotgun (WGS) entry which is preliminary data.</text>
</comment>
<reference evidence="1 2" key="1">
    <citation type="submission" date="2018-02" db="EMBL/GenBank/DDBJ databases">
        <title>Jeotgalibacillus proteolyticum sp. nov. a protease producing bacterium isolated from ocean sediments of Laizhou Bay.</title>
        <authorList>
            <person name="Li Y."/>
        </authorList>
    </citation>
    <scope>NUCLEOTIDE SEQUENCE [LARGE SCALE GENOMIC DNA]</scope>
    <source>
        <strain evidence="1 2">22-7</strain>
    </source>
</reference>
<evidence type="ECO:0000313" key="2">
    <source>
        <dbReference type="Proteomes" id="UP000239047"/>
    </source>
</evidence>
<name>A0A2S5GC28_9BACL</name>
<gene>
    <name evidence="1" type="ORF">C4B60_07130</name>
</gene>
<dbReference type="EMBL" id="PREZ01000003">
    <property type="protein sequence ID" value="PPA70570.1"/>
    <property type="molecule type" value="Genomic_DNA"/>
</dbReference>
<sequence>MKSNAGSHEWVYLHINSGQNYVLSNGIEFRDFYFALSQHFHHLLLLKHQYENASYNMHTHMEYVSSDEKENLLREPISSYGDFCWIDFEDEAGLDEMTAHEIAELLYLGHMKQHLRAPFFRKLNNQFVYLAEEDGELNRIYYRDWTLFYSMLSQVLTAKWNQHRKSKGLIKWKKEKAVPDIPKEVIMSIVPLLKEGAIISFQHASAAKGKVEIPLWLVGDYESLDDLEEETRARIKDQPSAWLTYERKSKEWTASVKQTS</sequence>
<dbReference type="Proteomes" id="UP000239047">
    <property type="component" value="Unassembled WGS sequence"/>
</dbReference>
<dbReference type="RefSeq" id="WP_104057321.1">
    <property type="nucleotide sequence ID" value="NZ_PREZ01000003.1"/>
</dbReference>
<keyword evidence="2" id="KW-1185">Reference proteome</keyword>
<dbReference type="AlphaFoldDB" id="A0A2S5GC28"/>
<evidence type="ECO:0008006" key="3">
    <source>
        <dbReference type="Google" id="ProtNLM"/>
    </source>
</evidence>
<proteinExistence type="predicted"/>
<evidence type="ECO:0000313" key="1">
    <source>
        <dbReference type="EMBL" id="PPA70570.1"/>
    </source>
</evidence>
<dbReference type="OrthoDB" id="8704087at2"/>
<organism evidence="1 2">
    <name type="scientific">Jeotgalibacillus proteolyticus</name>
    <dbReference type="NCBI Taxonomy" id="2082395"/>
    <lineage>
        <taxon>Bacteria</taxon>
        <taxon>Bacillati</taxon>
        <taxon>Bacillota</taxon>
        <taxon>Bacilli</taxon>
        <taxon>Bacillales</taxon>
        <taxon>Caryophanaceae</taxon>
        <taxon>Jeotgalibacillus</taxon>
    </lineage>
</organism>
<protein>
    <recommendedName>
        <fullName evidence="3">Oxalate:formate antiporter</fullName>
    </recommendedName>
</protein>